<dbReference type="InterPro" id="IPR036736">
    <property type="entry name" value="ACP-like_sf"/>
</dbReference>
<keyword evidence="4" id="KW-0596">Phosphopantetheine</keyword>
<dbReference type="InterPro" id="IPR020806">
    <property type="entry name" value="PKS_PP-bd"/>
</dbReference>
<feature type="compositionally biased region" description="Low complexity" evidence="12">
    <location>
        <begin position="517"/>
        <end position="529"/>
    </location>
</feature>
<feature type="region of interest" description="Disordered" evidence="12">
    <location>
        <begin position="1782"/>
        <end position="1804"/>
    </location>
</feature>
<evidence type="ECO:0000256" key="12">
    <source>
        <dbReference type="SAM" id="MobiDB-lite"/>
    </source>
</evidence>
<dbReference type="PROSITE" id="PS50075">
    <property type="entry name" value="CARRIER"/>
    <property type="match status" value="5"/>
</dbReference>
<dbReference type="EMBL" id="JBJVNI010000003">
    <property type="protein sequence ID" value="MFM9608156.1"/>
    <property type="molecule type" value="Genomic_DNA"/>
</dbReference>
<keyword evidence="8" id="KW-0677">Repeat</keyword>
<dbReference type="SMART" id="SM00823">
    <property type="entry name" value="PKS_PP"/>
    <property type="match status" value="5"/>
</dbReference>
<evidence type="ECO:0000256" key="10">
    <source>
        <dbReference type="ARBA" id="ARBA00023315"/>
    </source>
</evidence>
<dbReference type="Proteomes" id="UP001631957">
    <property type="component" value="Unassembled WGS sequence"/>
</dbReference>
<dbReference type="InterPro" id="IPR009081">
    <property type="entry name" value="PP-bd_ACP"/>
</dbReference>
<feature type="domain" description="Ketosynthase family 3 (KS3)" evidence="14">
    <location>
        <begin position="2885"/>
        <end position="3309"/>
    </location>
</feature>
<dbReference type="PROSITE" id="PS00606">
    <property type="entry name" value="KS3_1"/>
    <property type="match status" value="3"/>
</dbReference>
<reference evidence="16 17" key="1">
    <citation type="submission" date="2024-12" db="EMBL/GenBank/DDBJ databases">
        <title>Forecasting of Potato common scab and diversities of Pathogenic streptomyces spp. in china.</title>
        <authorList>
            <person name="Handique U."/>
            <person name="Wu J."/>
        </authorList>
    </citation>
    <scope>NUCLEOTIDE SEQUENCE [LARGE SCALE GENOMIC DNA]</scope>
    <source>
        <strain evidence="16 17">ZRIMU1530</strain>
    </source>
</reference>
<evidence type="ECO:0000313" key="16">
    <source>
        <dbReference type="EMBL" id="MFM9608156.1"/>
    </source>
</evidence>
<keyword evidence="17" id="KW-1185">Reference proteome</keyword>
<comment type="subcellular location">
    <subcellularLocation>
        <location evidence="2">Cytoplasm</location>
    </subcellularLocation>
</comment>
<dbReference type="InterPro" id="IPR036291">
    <property type="entry name" value="NAD(P)-bd_dom_sf"/>
</dbReference>
<evidence type="ECO:0000259" key="13">
    <source>
        <dbReference type="PROSITE" id="PS50075"/>
    </source>
</evidence>
<dbReference type="SUPFAM" id="SSF47336">
    <property type="entry name" value="ACP-like"/>
    <property type="match status" value="5"/>
</dbReference>
<comment type="cofactor">
    <cofactor evidence="1">
        <name>pantetheine 4'-phosphate</name>
        <dbReference type="ChEBI" id="CHEBI:47942"/>
    </cofactor>
</comment>
<keyword evidence="6" id="KW-0597">Phosphoprotein</keyword>
<comment type="caution">
    <text evidence="11">Lacks conserved residue(s) required for the propagation of feature annotation.</text>
</comment>
<dbReference type="Gene3D" id="3.30.559.10">
    <property type="entry name" value="Chloramphenicol acetyltransferase-like domain"/>
    <property type="match status" value="1"/>
</dbReference>
<dbReference type="PROSITE" id="PS00455">
    <property type="entry name" value="AMP_BINDING"/>
    <property type="match status" value="1"/>
</dbReference>
<feature type="domain" description="PKS/mFAS DH" evidence="15">
    <location>
        <begin position="4892"/>
        <end position="5169"/>
    </location>
</feature>
<dbReference type="InterPro" id="IPR054514">
    <property type="entry name" value="RhiE-like_linker"/>
</dbReference>
<feature type="compositionally biased region" description="Gly residues" evidence="12">
    <location>
        <begin position="1782"/>
        <end position="1796"/>
    </location>
</feature>
<dbReference type="NCBIfam" id="TIGR01733">
    <property type="entry name" value="AA-adenyl-dom"/>
    <property type="match status" value="1"/>
</dbReference>
<evidence type="ECO:0000259" key="14">
    <source>
        <dbReference type="PROSITE" id="PS52004"/>
    </source>
</evidence>
<evidence type="ECO:0000256" key="11">
    <source>
        <dbReference type="PROSITE-ProRule" id="PRU01363"/>
    </source>
</evidence>
<dbReference type="CDD" id="cd00833">
    <property type="entry name" value="PKS"/>
    <property type="match status" value="5"/>
</dbReference>
<dbReference type="InterPro" id="IPR000873">
    <property type="entry name" value="AMP-dep_synth/lig_dom"/>
</dbReference>
<feature type="domain" description="Ketosynthase family 3 (KS3)" evidence="14">
    <location>
        <begin position="63"/>
        <end position="498"/>
    </location>
</feature>
<evidence type="ECO:0000313" key="17">
    <source>
        <dbReference type="Proteomes" id="UP001631957"/>
    </source>
</evidence>
<dbReference type="Gene3D" id="3.40.50.720">
    <property type="entry name" value="NAD(P)-binding Rossmann-like Domain"/>
    <property type="match status" value="3"/>
</dbReference>
<feature type="domain" description="Ketosynthase family 3 (KS3)" evidence="14">
    <location>
        <begin position="5890"/>
        <end position="6293"/>
    </location>
</feature>
<dbReference type="InterPro" id="IPR029063">
    <property type="entry name" value="SAM-dependent_MTases_sf"/>
</dbReference>
<dbReference type="InterPro" id="IPR049552">
    <property type="entry name" value="PKS_DH_N"/>
</dbReference>
<dbReference type="InterPro" id="IPR020841">
    <property type="entry name" value="PKS_Beta-ketoAc_synthase_dom"/>
</dbReference>
<feature type="region of interest" description="N-terminal hotdog fold" evidence="11">
    <location>
        <begin position="3460"/>
        <end position="3584"/>
    </location>
</feature>
<dbReference type="Pfam" id="PF08659">
    <property type="entry name" value="KR"/>
    <property type="match status" value="3"/>
</dbReference>
<name>A0ABW9HJR8_9ACTN</name>
<dbReference type="Pfam" id="PF21089">
    <property type="entry name" value="PKS_DH_N"/>
    <property type="match status" value="2"/>
</dbReference>
<gene>
    <name evidence="16" type="ORF">ACKI18_05465</name>
</gene>
<dbReference type="Pfam" id="PF00109">
    <property type="entry name" value="ketoacyl-synt"/>
    <property type="match status" value="5"/>
</dbReference>
<feature type="active site" description="Proton acceptor; for dehydratase activity" evidence="11">
    <location>
        <position position="3497"/>
    </location>
</feature>
<feature type="compositionally biased region" description="Low complexity" evidence="12">
    <location>
        <begin position="5837"/>
        <end position="5849"/>
    </location>
</feature>
<dbReference type="InterPro" id="IPR049900">
    <property type="entry name" value="PKS_mFAS_DH"/>
</dbReference>
<evidence type="ECO:0000256" key="7">
    <source>
        <dbReference type="ARBA" id="ARBA00022679"/>
    </source>
</evidence>
<evidence type="ECO:0000256" key="2">
    <source>
        <dbReference type="ARBA" id="ARBA00004496"/>
    </source>
</evidence>
<dbReference type="Gene3D" id="1.10.1240.100">
    <property type="match status" value="3"/>
</dbReference>
<dbReference type="Gene3D" id="3.40.50.12780">
    <property type="entry name" value="N-terminal domain of ligase-like"/>
    <property type="match status" value="1"/>
</dbReference>
<dbReference type="RefSeq" id="WP_409120576.1">
    <property type="nucleotide sequence ID" value="NZ_JBJVNI010000003.1"/>
</dbReference>
<dbReference type="InterPro" id="IPR020845">
    <property type="entry name" value="AMP-binding_CS"/>
</dbReference>
<feature type="domain" description="Ketosynthase family 3 (KS3)" evidence="14">
    <location>
        <begin position="6369"/>
        <end position="6793"/>
    </location>
</feature>
<dbReference type="SUPFAM" id="SSF53901">
    <property type="entry name" value="Thiolase-like"/>
    <property type="match status" value="5"/>
</dbReference>
<proteinExistence type="predicted"/>
<dbReference type="CDD" id="cd19531">
    <property type="entry name" value="LCL_NRPS-like"/>
    <property type="match status" value="1"/>
</dbReference>
<organism evidence="16 17">
    <name type="scientific">Streptomyces niveiscabiei</name>
    <dbReference type="NCBI Taxonomy" id="164115"/>
    <lineage>
        <taxon>Bacteria</taxon>
        <taxon>Bacillati</taxon>
        <taxon>Actinomycetota</taxon>
        <taxon>Actinomycetes</taxon>
        <taxon>Kitasatosporales</taxon>
        <taxon>Streptomycetaceae</taxon>
        <taxon>Streptomyces</taxon>
    </lineage>
</organism>
<protein>
    <submittedName>
        <fullName evidence="16">Amino acid adenylation domain-containing protein</fullName>
    </submittedName>
</protein>
<dbReference type="Pfam" id="PF14765">
    <property type="entry name" value="PS-DH"/>
    <property type="match status" value="2"/>
</dbReference>
<dbReference type="SUPFAM" id="SSF51735">
    <property type="entry name" value="NAD(P)-binding Rossmann-fold domains"/>
    <property type="match status" value="6"/>
</dbReference>
<comment type="pathway">
    <text evidence="3">Antibiotic biosynthesis.</text>
</comment>
<evidence type="ECO:0000256" key="9">
    <source>
        <dbReference type="ARBA" id="ARBA00023268"/>
    </source>
</evidence>
<dbReference type="Gene3D" id="3.10.129.110">
    <property type="entry name" value="Polyketide synthase dehydratase"/>
    <property type="match status" value="2"/>
</dbReference>
<dbReference type="CDD" id="cd02440">
    <property type="entry name" value="AdoMet_MTases"/>
    <property type="match status" value="1"/>
</dbReference>
<feature type="region of interest" description="C-terminal hotdog fold" evidence="11">
    <location>
        <begin position="5026"/>
        <end position="5169"/>
    </location>
</feature>
<feature type="domain" description="Carrier" evidence="13">
    <location>
        <begin position="2784"/>
        <end position="2858"/>
    </location>
</feature>
<feature type="domain" description="Ketosynthase family 3 (KS3)" evidence="14">
    <location>
        <begin position="4314"/>
        <end position="4743"/>
    </location>
</feature>
<dbReference type="InterPro" id="IPR006162">
    <property type="entry name" value="Ppantetheine_attach_site"/>
</dbReference>
<dbReference type="PANTHER" id="PTHR43775:SF37">
    <property type="entry name" value="SI:DKEY-61P9.11"/>
    <property type="match status" value="1"/>
</dbReference>
<feature type="region of interest" description="N-terminal hotdog fold" evidence="11">
    <location>
        <begin position="4892"/>
        <end position="5012"/>
    </location>
</feature>
<dbReference type="Pfam" id="PF22336">
    <property type="entry name" value="RhiE-like_linker"/>
    <property type="match status" value="4"/>
</dbReference>
<feature type="domain" description="PKS/mFAS DH" evidence="15">
    <location>
        <begin position="3460"/>
        <end position="3746"/>
    </location>
</feature>
<evidence type="ECO:0000256" key="4">
    <source>
        <dbReference type="ARBA" id="ARBA00022450"/>
    </source>
</evidence>
<evidence type="ECO:0000256" key="3">
    <source>
        <dbReference type="ARBA" id="ARBA00004792"/>
    </source>
</evidence>
<dbReference type="Gene3D" id="3.30.559.30">
    <property type="entry name" value="Nonribosomal peptide synthetase, condensation domain"/>
    <property type="match status" value="1"/>
</dbReference>
<dbReference type="InterPro" id="IPR001242">
    <property type="entry name" value="Condensation_dom"/>
</dbReference>
<dbReference type="Gene3D" id="1.10.1200.10">
    <property type="entry name" value="ACP-like"/>
    <property type="match status" value="5"/>
</dbReference>
<dbReference type="Pfam" id="PF00550">
    <property type="entry name" value="PP-binding"/>
    <property type="match status" value="5"/>
</dbReference>
<dbReference type="InterPro" id="IPR057326">
    <property type="entry name" value="KR_dom"/>
</dbReference>
<dbReference type="InterPro" id="IPR023213">
    <property type="entry name" value="CAT-like_dom_sf"/>
</dbReference>
<dbReference type="InterPro" id="IPR014030">
    <property type="entry name" value="Ketoacyl_synth_N"/>
</dbReference>
<dbReference type="Gene3D" id="3.40.47.10">
    <property type="match status" value="5"/>
</dbReference>
<dbReference type="InterPro" id="IPR018201">
    <property type="entry name" value="Ketoacyl_synth_AS"/>
</dbReference>
<feature type="compositionally biased region" description="Basic and acidic residues" evidence="12">
    <location>
        <begin position="13"/>
        <end position="36"/>
    </location>
</feature>
<dbReference type="SMART" id="SM01294">
    <property type="entry name" value="PKS_PP_betabranch"/>
    <property type="match status" value="3"/>
</dbReference>
<dbReference type="Pfam" id="PF00668">
    <property type="entry name" value="Condensation"/>
    <property type="match status" value="1"/>
</dbReference>
<keyword evidence="10" id="KW-0012">Acyltransferase</keyword>
<feature type="domain" description="Carrier" evidence="13">
    <location>
        <begin position="5178"/>
        <end position="5255"/>
    </location>
</feature>
<dbReference type="PROSITE" id="PS00012">
    <property type="entry name" value="PHOSPHOPANTETHEINE"/>
    <property type="match status" value="3"/>
</dbReference>
<dbReference type="Gene3D" id="3.40.50.150">
    <property type="entry name" value="Vaccinia Virus protein VP39"/>
    <property type="match status" value="1"/>
</dbReference>
<dbReference type="CDD" id="cd08953">
    <property type="entry name" value="KR_2_SDR_x"/>
    <property type="match status" value="1"/>
</dbReference>
<dbReference type="InterPro" id="IPR042099">
    <property type="entry name" value="ANL_N_sf"/>
</dbReference>
<dbReference type="SUPFAM" id="SSF56801">
    <property type="entry name" value="Acetyl-CoA synthetase-like"/>
    <property type="match status" value="1"/>
</dbReference>
<dbReference type="InterPro" id="IPR050091">
    <property type="entry name" value="PKS_NRPS_Biosynth_Enz"/>
</dbReference>
<dbReference type="PROSITE" id="PS52004">
    <property type="entry name" value="KS3_2"/>
    <property type="match status" value="5"/>
</dbReference>
<feature type="region of interest" description="Disordered" evidence="12">
    <location>
        <begin position="510"/>
        <end position="540"/>
    </location>
</feature>
<dbReference type="SUPFAM" id="SSF52777">
    <property type="entry name" value="CoA-dependent acyltransferases"/>
    <property type="match status" value="2"/>
</dbReference>
<dbReference type="Pfam" id="PF02801">
    <property type="entry name" value="Ketoacyl-synt_C"/>
    <property type="match status" value="5"/>
</dbReference>
<dbReference type="SMART" id="SM00826">
    <property type="entry name" value="PKS_DH"/>
    <property type="match status" value="2"/>
</dbReference>
<dbReference type="InterPro" id="IPR010071">
    <property type="entry name" value="AA_adenyl_dom"/>
</dbReference>
<dbReference type="SMART" id="SM00825">
    <property type="entry name" value="PKS_KS"/>
    <property type="match status" value="5"/>
</dbReference>
<feature type="region of interest" description="Disordered" evidence="12">
    <location>
        <begin position="13"/>
        <end position="57"/>
    </location>
</feature>
<dbReference type="SUPFAM" id="SSF53335">
    <property type="entry name" value="S-adenosyl-L-methionine-dependent methyltransferases"/>
    <property type="match status" value="1"/>
</dbReference>
<feature type="region of interest" description="Disordered" evidence="12">
    <location>
        <begin position="6314"/>
        <end position="6349"/>
    </location>
</feature>
<dbReference type="Pfam" id="PF00501">
    <property type="entry name" value="AMP-binding"/>
    <property type="match status" value="1"/>
</dbReference>
<comment type="caution">
    <text evidence="16">The sequence shown here is derived from an EMBL/GenBank/DDBJ whole genome shotgun (WGS) entry which is preliminary data.</text>
</comment>
<keyword evidence="7" id="KW-0808">Transferase</keyword>
<dbReference type="InterPro" id="IPR013968">
    <property type="entry name" value="PKS_KR"/>
</dbReference>
<sequence length="6947" mass="736743">MDEKRTALLRLLREARAGEGQRGDGRPDGGRSDGGRLDVGWSDGVDAGARGGSRDVRPPAGAVAGIAVIGVAGRYPRAATPDELWVRTRDGEHCITEFPADRSAEGRSAEGRAGTRRWAGLIDDADAFDPLFFGIAPVDADGIDPQERVFLETVWAALEDAGHPPRRLARASNPVGVFAGVMNSDYEWMGGEATALGAANAARSSHWSIANRVSYVLDFRGPSLTVNTACSASLTAVHLACESLRSGECSVAVAGGVNLILHESHLRTLAENGMTSPGDRVRAFGKGADGFVDGEGVGAVVLKPLDRAIADGDRVYGVIRSSAVNSGGKTGGYTVPSPAAQAEVIRTSLRRAGIDPRTIGCVEAHGTGTPLGDPIEIAGLREAFAEHLDDSLAQGVERCAVGSVKSNIGHLESAAGIAGLTKMLMQLKHGTIAPSLNSGELNPDIDLAGTPFFVPQEAVAWERAEAVHTDGRQVVLPRRGAISSFGGGGANAHLIVEEYAGGEGYERGGGGAGTLEGAGSVERAGNPEAAGRREGAGKAEAATSAGPHLVVLSARDDERLRVYAGRLADFLDADAVQGDDDAEATCLRLAAEVLGVDTADLDPLTPLHEYGCGAAELTRLAEKLDAEFGQGVHLTGATTLRDLAPAPAAAPTVTLADLAHTLQAGREELPARLAFPAGDLVEARALLRAYAAGEPTAEVVTGTAPAQRVAPDAGLQRALAQGDLRTVAEQWVRGAGVEWARNGGRRVGLPTYPFARKRYWLPRPAASAAAVTARTALTQKGVEPAESATPRAQSGVEPATTLVQSGVESAPATTLARAGVEPAPALSCYRPTWLPELRPTPTPDPTPTPATPQKVLILTTPDATPLATGIARHHQGDETRLIDLDRDDLVRAFTEAGRVDRVYHLGGITPGDLTTSHRRGVLALFEAARHLTPRGSRLHIKVVTNDACAAFGDPVTNPFAAGLHGLTRVLVKERPEIRAVCLDFAHGEPTPEDLLTAVLEEPCDATGRTVLLRHGARYVPALQPVDLPEPQEAPYREGGVYVVVGGTGGIGQELTLHLAERHRAKVVWISRSAPGPEQRACADRARELGGEVLHVRADCRDAEALKRAAREAKARFGAIHGVVHAAMTFDPGPLAALDEDAFTAALAVKAEGSVATDEAFGAEPLDFMVFFSSVGALVGTAGNGTYSCAGAVQDAYALHLDHRRPYPVRVIDWGYWGPVGSGARPGLREMFHGLGIGELTVPDGLSAIARTLSGRLPQVLPINADTAALTALGAAMAPPARQYRSDAPPTLRTAAPSLLAPRADDAPGVLSVISGYERLTEVCRPAVLGVLQGMGVLTTPGESHDRDQLADRLGVLPKFRRLYEALLNILEDNGYVESDGARVRLPHTARPAGAYSSDVLEPQFDRIAADHPDLAPTVTLTRLFLRQYAEILRGEIRATEIMFPGSSMALVADFYKANPLTDSFNELVRDAVAVHLEHRIARLAPGERLRIVEFGAGTGATTDSVLPVLAPYADRVSYWFTDISQHFLDHAEARLRPQYDAPGFLNFRVLDLERGHQEQGFEPGTYDMVLATNVVHATADLRATLGKAKDLLRPGGWLVLNELTEVRDSTTVVGGVLDGWWLFDDGELRLPDSPLVHPDTWRRLLREQGFGDVTVTGGTGADGRARGQHVIVGESDGLRPIAVREAVVEEAAVEAAVSAVPSGRLQGRLAAIVARCLKLDEDVDPEQPLASYGFDSLTGMKIVAGIADEFGVTVSLGDFYDHPTLRELAEYYAESGTLGDVGEGAGGSGAPGGAEGGNPAAAPATTVPVPARSPLPPVLIADGPATDHPLSEGQRALWVIERMNPGTYAYNLPLAFRLDPGTDVGALRLALQSILDRHDSLRSTIRTTADGPVRTVAAWQELHFQHRYLAVTDEPAVRDRVREEARRPFDLEHGPLLRVTLFTQGDGGHVLLLAFHHIVFDGVSIAAFLRELTAGYREARAGRRPGAAPVEATFADFTAWQRDLLAGPEGDRLRAYWLRRLDAATEPLALPYDRPRPQVPGYRGAAVEGRMDAELVDLARRFAAEKRTSLFAVLLSGYFTLLHRYTQQRGIRVGTPAAGRPSARFEDTLGYFMNMVVLQADVDPENDFGTLAGQVHRTVLDALEHAHLPLITLAETLRQAGRTDTADLFRTAFYFQNWVEPGDRDPVREVFHGVHQEGEFDVTLEVVEGAADCTYTLKYDPDLFDEATVRRLGEHFLALLRSALTEPARPVGRLRLLTGDERRQIERQWEQARRPYPRERTLSDLVEEQAARRPDALAVTSDIESLTYRQLTEKIDRLAGHLRAEGVRPGRAVGVLVERGHLPVALLAVLKAGGSYVPLDPTFPVDRLSYMAEDAGLHLVLTTATAESALGGITVPRLRLDQLTGRADIPGRAAGPDDTAYIIYTSGSTGRPKGVAVPHRALVNFLVSMKDEPGFGQDDTLLALTTVCFDIAALELYLPLITGGRVDIAPADVAKDGVKLRRHLESCGATAMQATPSTWKMLLATGWAGDPSLTALCGGEALDQDTADALVERTRTAWNLYGPTETTIWSAVGRLTPGGPVTLGRAVANTQLLVLDAHGRQVPPGVPGELHIGGDGLATGYVNRPDLTAERFVPNLIAPDLSPRLYRTGDLVRALPDGTLAYLGRADTQVKVRGYRVETGEVEAAMRRLAGVTEAVVVPAAAAGGNGVMLRGFYTGTGEPVDPAPLGAWLPEYMVPDVLVPLREFPQTLNAKTDRVRLGSAPLDELRAAYGESSTARAVAVSESPLVGELTRLVAEVAEVAEDRVPKDRPLGELGLNSVGFTTLSTRIGTVLGVEVYPTAFYQYPTVTGMAAHLLHAHPELRARFGTQTSAAQAVPVEAARAESSAGIAVVGMAGRLPRSPDLDAFWQHLADGDDLIQEIPADRWDWRAAEGSRSRWGGFVPDVDRFDAKFFGISPREAQLMDPQQRLVLETVWTALEDAAIRPSELAGRRVGVFLGVTNSDYLEVQRAAGQETDGHTITGAALSIIPNRVSYLLDLRGPSVAVDTACSSSLTAIHQAVSALRDGSCDLAIAGGVSLILDPSLYVALSKNEMLSEDGRCKAFDSRANGYVRGEGVGAVVLKAVDAAERDGDPVHAVIRGSAVNHGGRTNSLTAPSPDAQAEVITRAHRSAGTDPAAVGYIEAHGTGTALGDPIEVTGLRTAFTQLYEDAGRPLPAVPTVGLGSVKSNVGHLEGAAGMAGLFKVVLAMRHEMIPASLHVVEENRYLDLDGGPFRIVTEPTPWERAGKLPRRAGLSSFGFGGAGAHLVLEEAPLEAAAADEGGPVLLVLSAHSKTALTAYAGRLAEHLREGRTALADVAHTLRVGREPMPQRLAFVAGDRAEALAALDAFAAGEPVEHSGRAGKGRAQSASWRRYLDSLIAEHELEALAELWVEGEEFDWSGLTDGARRVRIPTYVFDRARHWVESGAAAPVAHPLLDTVDPGECAKRLTGNEFYLRDHLADGTPILPGVVLLEMARAAAELTHGDGQLAKRVEDVTWAAPIRTGTADVTVRIKLDRQPGRTGFEVLTGGGRPHATGTVVTAAKGERRTLDLGAVEGRCSGRTTGAEYYRRVDTTGFHYGPSFQVVEWLATGDREALARLVTPAHLREDASAYRFHPALMDAALQTAGSIATGEDDPAAPAHLPYSVGAVELLAERLPESGHAHARRTDDGSTPGVRVFDILVTDDDGVVAARIERFTLRALPSARSADEPLVAFEPYWRESAPAPAAPPRTVLLVDGARRGIGARVAERTGARVVSVEPGAGFEPSELAGPVGIVHLAGDGFHEALALCRAWISRSGGEARYLYVHPEGAPEHAAISGLARAVRGEYPGLRMSAVACPADADLVAVIAAELGCAEAPVEVRTDGVRRLVGAWRPAELPATGSGVFAAPGAHIVTGGTGGIGLHLTERLASHGADIVLASRNQPSAEVVERVARLAGTGARILHVAADVTRREDVAALVHAAREHSGRIAGVLHAAGVLRDGFVLRKNRDEADAVIAPKMLGVRWLDEETREEELEYFAAFSSTAAALSSVGQSDYSYANAYLDHFVLGREQLRARGERFGLSLSVNWPLWRDGGMTMDTAAQQAMRRELGFGPLATGVALDGLERALGGAAPRLLLAAGDAGVIQRALESEHAAPRGGSADAGRRAAGVGGAALQEAAEGFLRELLAGELKMPVEEIDSDEQFDRYGIDSLLVLSLTRELEARFGELSKTLFFEYFTVAELAGYFVEQHGEKLAELVEGPDSAVVEGAADAVVEEPVADAGSGEARSAVPASVSDDDIVIIGVSGRYPGADDLREFWRNLREGVDSVEEIPGDRWDHARWFDPDRDAVGKSYSKWGGFLRDVDRFDPLFFRMSQVEAEHIDPQERIFLETVWHLLEDAGVTRSALAGSRTGVFVGMMYGHYQLYGVEEALRGEGAATSSSYASVANRVSYFFDLDGPSVGLDTMCSSSLTAMHLAAQAIRAGDCDTAVAGGVNISSHPLKYLQLSRGGFLSTDGRCRSFGADGDGYVPAEGAGAVLLKRRSAAECDGDRILAVVKASAVNHGGAGKGFSVPNARAQGDLIGTALERAGWTAADLDYIEAHGTGTSLGDPIEVTGLLRAFSGQDLGGRKIPIGSVKSNIGHAESAAGMAAVTKVLLQLRHGQLAPSLHADPLNPNIDFESAPLRVQRDLTEWAPRVDAGGRPLPRTAAVSAFGAGGSNAHVLLEEYVPAHPRPNPQAVTPYVCTLSARDADQLGAYAADLADFLRADGKDTHPASLAYTLQTGREAMAHRVAVVYEDRAELLGRLDAFVKGNAEIPGVWTGVVRRNARGAAASGSEPRALAAAWAAGEVVDWRVLYEVPPPRVELPGYPFAGVRCWYGSAVTEAPEVVRVKEEFTLTSATPVVAGHRVAGRLLLPALAYVDLVHQAFRKQGFAYDSLELRDLTVLRPLAVTAESPVRITLDAERSAPNRWTIRIAEQGGQVYATAELVSTGAVRFPEAQPPAVPSPSAVGQDLGAVYDRDAGLGQVYSGAVRAGGQVWRDEEQLIAELTPPPGAAGSGHLFHPGLMLGGAVAAGALLADVAEGGFFLPMYVESFRAAAPLNGACTARVLRSSVSRRDEIARITVEFLSGDGRKIAELRGMASKLIRSEAPRPTGVPTGGTSLTVTEDRVRRLIADALNRDAGELEPTVGYYELGIDSVSVLELVGQLERELGKSLPPTLLFEYTTIRDLAAYLDEHHPVAAQPPAGTRLLTKEWEPAVAGPRGQLPSPVALLATPGSRALADRLARELPDAEVVTDLSAHPDRFRACVDLTGCAHTGSVDGRSYGADAWLPWLQRLVSRASAAEPVVLLGVTRGLEGGERIVLAGAERAGLYRMLQSEYANVRSRHVDLDPLDDEVTAVRQLVAELADAGEEPEVRHRAGQRQRAVLRENPGVGGLPPFSGEFGADEALFITGGTGGLGLAFARYAVQHWGVRRLVLIGRSRFPDRAEWEARRGDDARFEALLGLERAGADVRVVSLPLDGSASGQLERVVRESGAVGGVIHCAGVADRENLAFVGKPGDAVGAVVAPKVAGLDALVAAFAGHSLRFFVICSSVAAAVPSAAVGQSDYAMANAYQDYLAAARPHGLPLLSVQWPSWSGVGMGDENPGPAYLRTGLGSVTEAEGTALLDHLLRRGAGPVVLPAVVHDADWSPELLTGRRIEAERAEAVVRKPVGAGKPVVVEPVGGEAVEAAGSWLLGLIAEQLHFDAGQLAVDVPIEDFGTDSIVMVQLLRKVGGRLGVEVDPTAFIEHPTVEGFVGWLAAEHPGEFAAAFAGEGGAEDAGPFEPGPAAEARPLDERAPHDTRPRDGGMAAVPVAQHDAVEPVPPVRHDTRPHDIAVIGMSGRFPGAPDLDAYWKLLSEGRSAISPVPPARWGGDGSLVAGLVERDGFDPAYFLLSDEDAEAMDPQALVLLEETLFAFADAGYAPADVKGQEVGVYVGARSRHLPDDETLSRTRNPIVAVGQNYLAANVSRFFDLRGPSVVVDTACSSALVALHSAAQALRDGDAEAAVVGGVTLLADDAGHRLFDQRGVLSPEPAFHAFDRRARGTVLAEGAGVVVLKPLDRALADGDRVQAVLKGIAVNNDGRTAGPASPNPVAQRAVMAKALARSGKRAEDVTHIETNAAGSAVHDLVELKAIQAVYRDGSRAACSLGSVKPNIGHPQCAEGIAGLIKVVLMLRERQLVPFLSGQEPPEHFDFAATPFMFARETRSWPHAPLVAAVSCFADGGTNAHAVVEGWGGPGGGRAALKRPELARRMLPGVDAGGGRPSDHARERQAAAAPERQAVGTADRQAAVAQAREAVRSHEPGPVSGLVPVAVIGLAGRYPGADDVTAFWRNLVEGHDAVTEIPADRWEWRAERTASRWGGFVSDADRFDAEFFRIPRAEAEITDPQERLFLQTCWAAIEDAGYTPATLVEPRGPERRRAVGVFAGAMHKDYALIGAQAAEADGKRLPVSLNQGMIANRVSYVGDFHGPSMAVDSLCSASLTTVHLAVESIARGESEVAIAGGVNLSLHPAKYHTYGAVDMHSTTGRSRSFGADADGWVSSEGVGAVVLKPLDAAERDGDHVYAVIRSTAVSHVGAGSGVTVPSPVAQAAVVSDALDKAGIDARTIGCVEAHGTGTKLGDPIELQGLVRAFRRHTGDTGFCALGSVKSNIGHAESAGGVAGLTKAVLQLHHRTLVPTLHSETANPLLGLDDTPFRLQHDVRPWPEPEAGTPRRAGISSYGATGSHAHVVLEEYTPDARPAFPGPQIVPLSARDGDRLREAAERLLAFLGGERTPSLAELAHTLQVGRVPMASRAAFVAGDLGELQRALEKYLAGGAGNPWGAPGTPEDIERWLADGRLTDLADHWTAGGDLDWRRLWPGARPRRVPLPTYPFARERHWHPGADGGR</sequence>
<dbReference type="Pfam" id="PF08242">
    <property type="entry name" value="Methyltransf_12"/>
    <property type="match status" value="1"/>
</dbReference>
<accession>A0ABW9HJR8</accession>
<evidence type="ECO:0000256" key="8">
    <source>
        <dbReference type="ARBA" id="ARBA00022737"/>
    </source>
</evidence>
<dbReference type="InterPro" id="IPR042104">
    <property type="entry name" value="PKS_dehydratase_sf"/>
</dbReference>
<feature type="active site" description="Proton donor; for dehydratase activity" evidence="11">
    <location>
        <position position="3659"/>
    </location>
</feature>
<dbReference type="InterPro" id="IPR016039">
    <property type="entry name" value="Thiolase-like"/>
</dbReference>
<evidence type="ECO:0000259" key="15">
    <source>
        <dbReference type="PROSITE" id="PS52019"/>
    </source>
</evidence>
<dbReference type="InterPro" id="IPR049551">
    <property type="entry name" value="PKS_DH_C"/>
</dbReference>
<feature type="domain" description="Carrier" evidence="13">
    <location>
        <begin position="1700"/>
        <end position="1776"/>
    </location>
</feature>
<feature type="domain" description="Carrier" evidence="13">
    <location>
        <begin position="4192"/>
        <end position="4268"/>
    </location>
</feature>
<dbReference type="Gene3D" id="3.30.70.3290">
    <property type="match status" value="1"/>
</dbReference>
<dbReference type="PROSITE" id="PS52019">
    <property type="entry name" value="PKS_MFAS_DH"/>
    <property type="match status" value="2"/>
</dbReference>
<dbReference type="PANTHER" id="PTHR43775">
    <property type="entry name" value="FATTY ACID SYNTHASE"/>
    <property type="match status" value="1"/>
</dbReference>
<evidence type="ECO:0000256" key="6">
    <source>
        <dbReference type="ARBA" id="ARBA00022553"/>
    </source>
</evidence>
<dbReference type="InterPro" id="IPR045851">
    <property type="entry name" value="AMP-bd_C_sf"/>
</dbReference>
<dbReference type="InterPro" id="IPR013217">
    <property type="entry name" value="Methyltransf_12"/>
</dbReference>
<feature type="region of interest" description="Disordered" evidence="12">
    <location>
        <begin position="5833"/>
        <end position="5859"/>
    </location>
</feature>
<dbReference type="InterPro" id="IPR020807">
    <property type="entry name" value="PKS_DH"/>
</dbReference>
<keyword evidence="5" id="KW-0963">Cytoplasm</keyword>
<dbReference type="InterPro" id="IPR014031">
    <property type="entry name" value="Ketoacyl_synth_C"/>
</dbReference>
<feature type="compositionally biased region" description="Basic and acidic residues" evidence="12">
    <location>
        <begin position="5850"/>
        <end position="5859"/>
    </location>
</feature>
<dbReference type="SMART" id="SM00822">
    <property type="entry name" value="PKS_KR"/>
    <property type="match status" value="3"/>
</dbReference>
<evidence type="ECO:0000256" key="5">
    <source>
        <dbReference type="ARBA" id="ARBA00022490"/>
    </source>
</evidence>
<feature type="compositionally biased region" description="Low complexity" evidence="12">
    <location>
        <begin position="6333"/>
        <end position="6349"/>
    </location>
</feature>
<feature type="region of interest" description="C-terminal hotdog fold" evidence="11">
    <location>
        <begin position="3598"/>
        <end position="3746"/>
    </location>
</feature>
<dbReference type="Gene3D" id="3.30.300.30">
    <property type="match status" value="1"/>
</dbReference>
<keyword evidence="9" id="KW-0511">Multifunctional enzyme</keyword>
<feature type="domain" description="Carrier" evidence="13">
    <location>
        <begin position="5747"/>
        <end position="5821"/>
    </location>
</feature>
<evidence type="ECO:0000256" key="1">
    <source>
        <dbReference type="ARBA" id="ARBA00001957"/>
    </source>
</evidence>